<dbReference type="GO" id="GO:0016740">
    <property type="term" value="F:transferase activity"/>
    <property type="evidence" value="ECO:0007669"/>
    <property type="project" value="UniProtKB-KW"/>
</dbReference>
<dbReference type="Gene3D" id="3.30.70.270">
    <property type="match status" value="1"/>
</dbReference>
<dbReference type="GO" id="GO:0005524">
    <property type="term" value="F:ATP binding"/>
    <property type="evidence" value="ECO:0007669"/>
    <property type="project" value="UniProtKB-KW"/>
</dbReference>
<gene>
    <name evidence="13" type="ORF">EL26_14380</name>
</gene>
<dbReference type="InterPro" id="IPR043128">
    <property type="entry name" value="Rev_trsase/Diguanyl_cyclase"/>
</dbReference>
<evidence type="ECO:0000256" key="5">
    <source>
        <dbReference type="ARBA" id="ARBA00022741"/>
    </source>
</evidence>
<dbReference type="InterPro" id="IPR013408">
    <property type="entry name" value="Cas10/Csm1"/>
</dbReference>
<keyword evidence="10" id="KW-0051">Antiviral defense</keyword>
<evidence type="ECO:0000256" key="7">
    <source>
        <dbReference type="ARBA" id="ARBA00022801"/>
    </source>
</evidence>
<evidence type="ECO:0000313" key="14">
    <source>
        <dbReference type="Proteomes" id="UP000027931"/>
    </source>
</evidence>
<reference evidence="13 14" key="1">
    <citation type="journal article" date="2013" name="Int. J. Syst. Evol. Microbiol.">
        <title>Tumebacillus flagellatus sp. nov., an alpha-amylase/pullulanase-producing bacterium isolated from cassava wastewater.</title>
        <authorList>
            <person name="Wang Q."/>
            <person name="Xie N."/>
            <person name="Qin Y."/>
            <person name="Shen N."/>
            <person name="Zhu J."/>
            <person name="Mi H."/>
            <person name="Huang R."/>
        </authorList>
    </citation>
    <scope>NUCLEOTIDE SEQUENCE [LARGE SCALE GENOMIC DNA]</scope>
    <source>
        <strain evidence="13 14">GST4</strain>
    </source>
</reference>
<dbReference type="GO" id="GO:0004519">
    <property type="term" value="F:endonuclease activity"/>
    <property type="evidence" value="ECO:0007669"/>
    <property type="project" value="UniProtKB-KW"/>
</dbReference>
<dbReference type="InterPro" id="IPR052117">
    <property type="entry name" value="Cas10/Csm1_subtype-III-A"/>
</dbReference>
<dbReference type="OrthoDB" id="9768769at2"/>
<sequence>MDNLFPVLCSMYFPVYEVLTTYAPPHELSTHQTILDAFRPLPTVPSLGEIMYQLSENPTGTTPKLIAESIALSGWTKPHGSRQALATVFSKIELDHNGSTPSYYQLQKLKVDSLLLRQAEPTHSLPALQSHVRQFMRESETLFEQKDLPLRSFLIQMAELIRTWFWCLPVEGQSNTGESVADVCRLASAIASCLCKHPDATQFGLVVGDLSGIQNYIFSIAVSNQKGVAKRLRARSLFLTLLTEVVGHQIVHQFEMDVWNIVMDSGGKLYLLLPWFDSAPHLLEDIQRTLDRWALQQYNGEIVLNLGWCAVDKERVSEGDHLFARLNDSILTRKAQPLLSALTEGSQWDESVWLIPESLSKRCSSCAKFPVRVQNLCAICARDEQVGTKLLHTKYISFHFAKQGDISFFDNYSVRLHSEIPVQSDDTYLVWLIEEDASHVDPVELPLCSHPIANHVPRQDGSIMDFDCIATQGVGGNQLGYLKADVDQLGTIFSFGLKKDGHHVPLTAIFNLSTMLDLFFSAWLPARLKGTHPLTYTVFSGGDDLYLIGPWEEIIRLALDLRDHFRKYTSYHPEITLSASLTFGPARTPIHFQTSIAERDLEKAKETPALERTQSRDQVTLLGVPMSWETLQRVFQEAQTVRQWREEKRIPSALLYRLAHASNEYRAYREGDPSKVTFVPQLVYTIKRNVPAQDHEVRQWLARFVDHQYLSLDTVNPILYMGQIMRLILMYNEVSEEVHDHDSTTTPR</sequence>
<keyword evidence="5" id="KW-0547">Nucleotide-binding</keyword>
<evidence type="ECO:0000256" key="4">
    <source>
        <dbReference type="ARBA" id="ARBA00022722"/>
    </source>
</evidence>
<dbReference type="InterPro" id="IPR041062">
    <property type="entry name" value="Csm1_B"/>
</dbReference>
<dbReference type="Proteomes" id="UP000027931">
    <property type="component" value="Unassembled WGS sequence"/>
</dbReference>
<keyword evidence="6" id="KW-0255">Endonuclease</keyword>
<name>A0A074LN90_9BACL</name>
<dbReference type="PROSITE" id="PS50887">
    <property type="entry name" value="GGDEF"/>
    <property type="match status" value="1"/>
</dbReference>
<comment type="caution">
    <text evidence="13">The sequence shown here is derived from an EMBL/GenBank/DDBJ whole genome shotgun (WGS) entry which is preliminary data.</text>
</comment>
<evidence type="ECO:0000313" key="13">
    <source>
        <dbReference type="EMBL" id="KEO82569.1"/>
    </source>
</evidence>
<dbReference type="STRING" id="1157490.EL26_14380"/>
<dbReference type="RefSeq" id="WP_038089834.1">
    <property type="nucleotide sequence ID" value="NZ_JMIR01000020.1"/>
</dbReference>
<keyword evidence="9" id="KW-0067">ATP-binding</keyword>
<dbReference type="eggNOG" id="COG1353">
    <property type="taxonomic scope" value="Bacteria"/>
</dbReference>
<evidence type="ECO:0000256" key="2">
    <source>
        <dbReference type="ARBA" id="ARBA00014333"/>
    </source>
</evidence>
<dbReference type="InterPro" id="IPR000160">
    <property type="entry name" value="GGDEF_dom"/>
</dbReference>
<keyword evidence="8" id="KW-0269">Exonuclease</keyword>
<evidence type="ECO:0000256" key="1">
    <source>
        <dbReference type="ARBA" id="ARBA00005700"/>
    </source>
</evidence>
<dbReference type="Pfam" id="PF22335">
    <property type="entry name" value="Cas10-Cmr2_palm2"/>
    <property type="match status" value="1"/>
</dbReference>
<keyword evidence="14" id="KW-1185">Reference proteome</keyword>
<evidence type="ECO:0000256" key="10">
    <source>
        <dbReference type="ARBA" id="ARBA00023118"/>
    </source>
</evidence>
<feature type="domain" description="GGDEF" evidence="12">
    <location>
        <begin position="477"/>
        <end position="618"/>
    </location>
</feature>
<keyword evidence="4" id="KW-0540">Nuclease</keyword>
<evidence type="ECO:0000256" key="3">
    <source>
        <dbReference type="ARBA" id="ARBA00022679"/>
    </source>
</evidence>
<protein>
    <recommendedName>
        <fullName evidence="2">CRISPR system single-strand-specific deoxyribonuclease Cas10/Csm1 (subtype III-A)</fullName>
    </recommendedName>
    <alternativeName>
        <fullName evidence="11">Cyclic oligoadenylate synthase</fullName>
    </alternativeName>
</protein>
<comment type="similarity">
    <text evidence="1">Belongs to the CRISPR-associated Cas10/Csm1 family.</text>
</comment>
<keyword evidence="3" id="KW-0808">Transferase</keyword>
<organism evidence="13 14">
    <name type="scientific">Tumebacillus flagellatus</name>
    <dbReference type="NCBI Taxonomy" id="1157490"/>
    <lineage>
        <taxon>Bacteria</taxon>
        <taxon>Bacillati</taxon>
        <taxon>Bacillota</taxon>
        <taxon>Bacilli</taxon>
        <taxon>Bacillales</taxon>
        <taxon>Alicyclobacillaceae</taxon>
        <taxon>Tumebacillus</taxon>
    </lineage>
</organism>
<evidence type="ECO:0000256" key="11">
    <source>
        <dbReference type="ARBA" id="ARBA00032922"/>
    </source>
</evidence>
<dbReference type="GO" id="GO:0004527">
    <property type="term" value="F:exonuclease activity"/>
    <property type="evidence" value="ECO:0007669"/>
    <property type="project" value="UniProtKB-KW"/>
</dbReference>
<dbReference type="EMBL" id="JMIR01000020">
    <property type="protein sequence ID" value="KEO82569.1"/>
    <property type="molecule type" value="Genomic_DNA"/>
</dbReference>
<proteinExistence type="inferred from homology"/>
<dbReference type="GO" id="GO:0051607">
    <property type="term" value="P:defense response to virus"/>
    <property type="evidence" value="ECO:0007669"/>
    <property type="project" value="UniProtKB-KW"/>
</dbReference>
<evidence type="ECO:0000256" key="8">
    <source>
        <dbReference type="ARBA" id="ARBA00022839"/>
    </source>
</evidence>
<dbReference type="Pfam" id="PF18211">
    <property type="entry name" value="Csm1_B"/>
    <property type="match status" value="1"/>
</dbReference>
<evidence type="ECO:0000256" key="9">
    <source>
        <dbReference type="ARBA" id="ARBA00022840"/>
    </source>
</evidence>
<evidence type="ECO:0000256" key="6">
    <source>
        <dbReference type="ARBA" id="ARBA00022759"/>
    </source>
</evidence>
<dbReference type="PANTHER" id="PTHR36528">
    <property type="entry name" value="CRISPR SYSTEM SINGLE-STRAND-SPECIFIC DEOXYRIBONUCLEASE CAS10/CSM1 (SUBTYPE III-A)"/>
    <property type="match status" value="1"/>
</dbReference>
<evidence type="ECO:0000259" key="12">
    <source>
        <dbReference type="PROSITE" id="PS50887"/>
    </source>
</evidence>
<dbReference type="InterPro" id="IPR054767">
    <property type="entry name" value="Cas10-Cmr2_palm2"/>
</dbReference>
<dbReference type="NCBIfam" id="TIGR02578">
    <property type="entry name" value="cas_TM1811_Csm1"/>
    <property type="match status" value="1"/>
</dbReference>
<dbReference type="AlphaFoldDB" id="A0A074LN90"/>
<keyword evidence="7" id="KW-0378">Hydrolase</keyword>
<dbReference type="PANTHER" id="PTHR36528:SF1">
    <property type="entry name" value="CRISPR SYSTEM SINGLE-STRAND-SPECIFIC DEOXYRIBONUCLEASE CAS10_CSM1 (SUBTYPE III-A)"/>
    <property type="match status" value="1"/>
</dbReference>
<accession>A0A074LN90</accession>